<proteinExistence type="predicted"/>
<name>A0A401UXS0_9CELL</name>
<gene>
    <name evidence="2" type="ORF">CTKZ_10200</name>
</gene>
<sequence length="182" mass="20853">MGDFSMGTSEVIAGLALTASIISLLISWRSAHRSTKITTYRSATDLTLDIDHQFVEHPELRPYFYQGREPAPDDATLSARVDAMAELMLDCFECIWDIRKTYSESDRISWGHYILDMLGTSPAMERMFAERRPQDWYPALDDLHRLADEGRLRPRWTRPWAFRRSTATDAPSEPLPVASTEP</sequence>
<organism evidence="2 3">
    <name type="scientific">Cellulomonas algicola</name>
    <dbReference type="NCBI Taxonomy" id="2071633"/>
    <lineage>
        <taxon>Bacteria</taxon>
        <taxon>Bacillati</taxon>
        <taxon>Actinomycetota</taxon>
        <taxon>Actinomycetes</taxon>
        <taxon>Micrococcales</taxon>
        <taxon>Cellulomonadaceae</taxon>
        <taxon>Cellulomonas</taxon>
    </lineage>
</organism>
<keyword evidence="1" id="KW-1133">Transmembrane helix</keyword>
<dbReference type="EMBL" id="BHYL01000070">
    <property type="protein sequence ID" value="GCD19458.1"/>
    <property type="molecule type" value="Genomic_DNA"/>
</dbReference>
<accession>A0A401UXS0</accession>
<evidence type="ECO:0000256" key="1">
    <source>
        <dbReference type="SAM" id="Phobius"/>
    </source>
</evidence>
<keyword evidence="1" id="KW-0472">Membrane</keyword>
<reference evidence="2 3" key="1">
    <citation type="submission" date="2018-11" db="EMBL/GenBank/DDBJ databases">
        <title>Draft genome sequence of Cellulomonas takizawaensis strain TKZ-21.</title>
        <authorList>
            <person name="Yamamura H."/>
            <person name="Hayashi T."/>
            <person name="Hamada M."/>
            <person name="Serisawa Y."/>
            <person name="Matsuyama K."/>
            <person name="Nakagawa Y."/>
            <person name="Otoguro M."/>
            <person name="Yanagida F."/>
            <person name="Hayakawa M."/>
        </authorList>
    </citation>
    <scope>NUCLEOTIDE SEQUENCE [LARGE SCALE GENOMIC DNA]</scope>
    <source>
        <strain evidence="2 3">TKZ-21</strain>
    </source>
</reference>
<feature type="transmembrane region" description="Helical" evidence="1">
    <location>
        <begin position="12"/>
        <end position="31"/>
    </location>
</feature>
<dbReference type="AlphaFoldDB" id="A0A401UXS0"/>
<dbReference type="RefSeq" id="WP_124341994.1">
    <property type="nucleotide sequence ID" value="NZ_BHYL01000070.1"/>
</dbReference>
<dbReference type="Proteomes" id="UP000288246">
    <property type="component" value="Unassembled WGS sequence"/>
</dbReference>
<evidence type="ECO:0008006" key="4">
    <source>
        <dbReference type="Google" id="ProtNLM"/>
    </source>
</evidence>
<evidence type="ECO:0000313" key="3">
    <source>
        <dbReference type="Proteomes" id="UP000288246"/>
    </source>
</evidence>
<dbReference type="OrthoDB" id="3542357at2"/>
<keyword evidence="1" id="KW-0812">Transmembrane</keyword>
<evidence type="ECO:0000313" key="2">
    <source>
        <dbReference type="EMBL" id="GCD19458.1"/>
    </source>
</evidence>
<protein>
    <recommendedName>
        <fullName evidence="4">DUF4760 domain-containing protein</fullName>
    </recommendedName>
</protein>
<keyword evidence="3" id="KW-1185">Reference proteome</keyword>
<comment type="caution">
    <text evidence="2">The sequence shown here is derived from an EMBL/GenBank/DDBJ whole genome shotgun (WGS) entry which is preliminary data.</text>
</comment>